<sequence>MGTVAGKADLLEDAQEGSCSKLFSTVTGDDLIGVEFVERAVLATPLDAKFWLEVGRWNPISLVLLVPLWTYYVSGSADHWWFVARCRDRKFHFIAQMTASEEGCAVTTVVFRGFPDAIKGGLPHADARWWYAREWTPCEQPRSEEELGELVNSLFSVRTEYSWMFNNCQHFAEELYEWGGAVTA</sequence>
<dbReference type="AlphaFoldDB" id="A0A7S1ALA4"/>
<protein>
    <submittedName>
        <fullName evidence="1">Uncharacterized protein</fullName>
    </submittedName>
</protein>
<accession>A0A7S1ALA4</accession>
<gene>
    <name evidence="1" type="ORF">NSCI0253_LOCUS32410</name>
</gene>
<proteinExistence type="predicted"/>
<dbReference type="EMBL" id="HBFQ01045584">
    <property type="protein sequence ID" value="CAD8858057.1"/>
    <property type="molecule type" value="Transcribed_RNA"/>
</dbReference>
<organism evidence="1">
    <name type="scientific">Noctiluca scintillans</name>
    <name type="common">Sea sparkle</name>
    <name type="synonym">Red tide dinoflagellate</name>
    <dbReference type="NCBI Taxonomy" id="2966"/>
    <lineage>
        <taxon>Eukaryota</taxon>
        <taxon>Sar</taxon>
        <taxon>Alveolata</taxon>
        <taxon>Dinophyceae</taxon>
        <taxon>Noctilucales</taxon>
        <taxon>Noctilucaceae</taxon>
        <taxon>Noctiluca</taxon>
    </lineage>
</organism>
<reference evidence="1" key="1">
    <citation type="submission" date="2021-01" db="EMBL/GenBank/DDBJ databases">
        <authorList>
            <person name="Corre E."/>
            <person name="Pelletier E."/>
            <person name="Niang G."/>
            <person name="Scheremetjew M."/>
            <person name="Finn R."/>
            <person name="Kale V."/>
            <person name="Holt S."/>
            <person name="Cochrane G."/>
            <person name="Meng A."/>
            <person name="Brown T."/>
            <person name="Cohen L."/>
        </authorList>
    </citation>
    <scope>NUCLEOTIDE SEQUENCE</scope>
</reference>
<name>A0A7S1ALA4_NOCSC</name>
<evidence type="ECO:0000313" key="1">
    <source>
        <dbReference type="EMBL" id="CAD8858057.1"/>
    </source>
</evidence>